<dbReference type="Gene3D" id="3.40.50.11660">
    <property type="entry name" value="Glycosyl transferase family 10, C-terminal domain"/>
    <property type="match status" value="1"/>
</dbReference>
<dbReference type="GO" id="GO:0008417">
    <property type="term" value="F:fucosyltransferase activity"/>
    <property type="evidence" value="ECO:0007669"/>
    <property type="project" value="InterPro"/>
</dbReference>
<accession>A0AAV2ILU6</accession>
<proteinExistence type="inferred from homology"/>
<evidence type="ECO:0000259" key="14">
    <source>
        <dbReference type="Pfam" id="PF17039"/>
    </source>
</evidence>
<gene>
    <name evidence="15" type="ORF">GSLYS_00021448001</name>
</gene>
<feature type="domain" description="Fucosyltransferase N-terminal" evidence="14">
    <location>
        <begin position="78"/>
        <end position="168"/>
    </location>
</feature>
<keyword evidence="7" id="KW-0735">Signal-anchor</keyword>
<dbReference type="EC" id="2.4.1.-" evidence="12"/>
<comment type="caution">
    <text evidence="15">The sequence shown here is derived from an EMBL/GenBank/DDBJ whole genome shotgun (WGS) entry which is preliminary data.</text>
</comment>
<keyword evidence="6 12" id="KW-0812">Transmembrane</keyword>
<evidence type="ECO:0000313" key="15">
    <source>
        <dbReference type="EMBL" id="CAL1548131.1"/>
    </source>
</evidence>
<dbReference type="InterPro" id="IPR055270">
    <property type="entry name" value="Glyco_tran_10_C"/>
</dbReference>
<keyword evidence="9 12" id="KW-0333">Golgi apparatus</keyword>
<evidence type="ECO:0000256" key="12">
    <source>
        <dbReference type="RuleBase" id="RU003832"/>
    </source>
</evidence>
<evidence type="ECO:0000256" key="6">
    <source>
        <dbReference type="ARBA" id="ARBA00022692"/>
    </source>
</evidence>
<organism evidence="15 16">
    <name type="scientific">Lymnaea stagnalis</name>
    <name type="common">Great pond snail</name>
    <name type="synonym">Helix stagnalis</name>
    <dbReference type="NCBI Taxonomy" id="6523"/>
    <lineage>
        <taxon>Eukaryota</taxon>
        <taxon>Metazoa</taxon>
        <taxon>Spiralia</taxon>
        <taxon>Lophotrochozoa</taxon>
        <taxon>Mollusca</taxon>
        <taxon>Gastropoda</taxon>
        <taxon>Heterobranchia</taxon>
        <taxon>Euthyneura</taxon>
        <taxon>Panpulmonata</taxon>
        <taxon>Hygrophila</taxon>
        <taxon>Lymnaeoidea</taxon>
        <taxon>Lymnaeidae</taxon>
        <taxon>Lymnaea</taxon>
    </lineage>
</organism>
<evidence type="ECO:0000313" key="16">
    <source>
        <dbReference type="Proteomes" id="UP001497497"/>
    </source>
</evidence>
<dbReference type="PANTHER" id="PTHR48438:SF1">
    <property type="entry name" value="ALPHA-(1,3)-FUCOSYLTRANSFERASE C-RELATED"/>
    <property type="match status" value="1"/>
</dbReference>
<dbReference type="InterPro" id="IPR038577">
    <property type="entry name" value="GT10-like_C_sf"/>
</dbReference>
<evidence type="ECO:0000256" key="7">
    <source>
        <dbReference type="ARBA" id="ARBA00022968"/>
    </source>
</evidence>
<reference evidence="15 16" key="1">
    <citation type="submission" date="2024-04" db="EMBL/GenBank/DDBJ databases">
        <authorList>
            <consortium name="Genoscope - CEA"/>
            <person name="William W."/>
        </authorList>
    </citation>
    <scope>NUCLEOTIDE SEQUENCE [LARGE SCALE GENOMIC DNA]</scope>
</reference>
<dbReference type="InterPro" id="IPR031481">
    <property type="entry name" value="Glyco_tran_10_N"/>
</dbReference>
<keyword evidence="16" id="KW-1185">Reference proteome</keyword>
<name>A0AAV2ILU6_LYMST</name>
<evidence type="ECO:0000256" key="9">
    <source>
        <dbReference type="ARBA" id="ARBA00023034"/>
    </source>
</evidence>
<feature type="domain" description="Fucosyltransferase C-terminal" evidence="13">
    <location>
        <begin position="195"/>
        <end position="367"/>
    </location>
</feature>
<evidence type="ECO:0000256" key="3">
    <source>
        <dbReference type="ARBA" id="ARBA00008919"/>
    </source>
</evidence>
<dbReference type="GO" id="GO:0032580">
    <property type="term" value="C:Golgi cisterna membrane"/>
    <property type="evidence" value="ECO:0007669"/>
    <property type="project" value="UniProtKB-SubCell"/>
</dbReference>
<dbReference type="AlphaFoldDB" id="A0AAV2ILU6"/>
<protein>
    <recommendedName>
        <fullName evidence="12">Fucosyltransferase</fullName>
        <ecNumber evidence="12">2.4.1.-</ecNumber>
    </recommendedName>
</protein>
<dbReference type="Pfam" id="PF17039">
    <property type="entry name" value="Glyco_tran_10_N"/>
    <property type="match status" value="1"/>
</dbReference>
<evidence type="ECO:0000256" key="2">
    <source>
        <dbReference type="ARBA" id="ARBA00004922"/>
    </source>
</evidence>
<keyword evidence="10" id="KW-0472">Membrane</keyword>
<comment type="similarity">
    <text evidence="3 12">Belongs to the glycosyltransferase 10 family.</text>
</comment>
<dbReference type="SUPFAM" id="SSF53756">
    <property type="entry name" value="UDP-Glycosyltransferase/glycogen phosphorylase"/>
    <property type="match status" value="1"/>
</dbReference>
<dbReference type="FunFam" id="3.40.50.11660:FF:000004">
    <property type="entry name" value="Glycoprotein 3-alpha-L-fucosyltransferase A"/>
    <property type="match status" value="1"/>
</dbReference>
<dbReference type="Proteomes" id="UP001497497">
    <property type="component" value="Unassembled WGS sequence"/>
</dbReference>
<evidence type="ECO:0000256" key="4">
    <source>
        <dbReference type="ARBA" id="ARBA00022676"/>
    </source>
</evidence>
<keyword evidence="5 12" id="KW-0808">Transferase</keyword>
<evidence type="ECO:0000256" key="11">
    <source>
        <dbReference type="ARBA" id="ARBA00023180"/>
    </source>
</evidence>
<keyword evidence="8" id="KW-1133">Transmembrane helix</keyword>
<evidence type="ECO:0000256" key="10">
    <source>
        <dbReference type="ARBA" id="ARBA00023136"/>
    </source>
</evidence>
<evidence type="ECO:0000256" key="5">
    <source>
        <dbReference type="ARBA" id="ARBA00022679"/>
    </source>
</evidence>
<keyword evidence="11" id="KW-0325">Glycoprotein</keyword>
<comment type="pathway">
    <text evidence="2">Protein modification; protein glycosylation.</text>
</comment>
<dbReference type="Pfam" id="PF00852">
    <property type="entry name" value="Glyco_transf_10"/>
    <property type="match status" value="1"/>
</dbReference>
<dbReference type="InterPro" id="IPR001503">
    <property type="entry name" value="Glyco_trans_10"/>
</dbReference>
<dbReference type="EMBL" id="CAXITT010001189">
    <property type="protein sequence ID" value="CAL1548131.1"/>
    <property type="molecule type" value="Genomic_DNA"/>
</dbReference>
<dbReference type="GO" id="GO:0000139">
    <property type="term" value="C:Golgi membrane"/>
    <property type="evidence" value="ECO:0007669"/>
    <property type="project" value="UniProtKB-SubCell"/>
</dbReference>
<evidence type="ECO:0000256" key="1">
    <source>
        <dbReference type="ARBA" id="ARBA00004323"/>
    </source>
</evidence>
<sequence length="380" mass="44430">MRKGPLLKLLLPLSTIVILFIWSVGDLSFFSNWALRDPNGIHCSESHMLADQPATSGRVKLVLFYKFPEFYELEPASGVRIFDSCEKKCELTVNETRFKDADAVVFYSHKNLFNLVTPPEKRNGQKWVFFAVESPVYSENSGFGSSKWHGKFDWTMSYRYDSEFWHGYVRTKQRETPASSEQKTDDTRRWKEGFSNKTKMVAWFVSHCVTDSRREKYAAELSKHIPVDIYGDCGTLRCDDREQCLRMLDRDYKFYLSFENSLCKDYVTEKLLNVLQRNSLIPVVRGGADYKKLFPAGSVIDTGDFSSPESLARYLKQLAGNEEDYIKRLQWSWQYQITGPNLPLCPLCKKLYAQREPSCVYNNVYSWWTRNICYPPRDYY</sequence>
<keyword evidence="4 12" id="KW-0328">Glycosyltransferase</keyword>
<comment type="subcellular location">
    <subcellularLocation>
        <location evidence="1">Golgi apparatus membrane</location>
        <topology evidence="1">Single-pass type II membrane protein</topology>
    </subcellularLocation>
    <subcellularLocation>
        <location evidence="12">Golgi apparatus</location>
        <location evidence="12">Golgi stack membrane</location>
        <topology evidence="12">Single-pass type II membrane protein</topology>
    </subcellularLocation>
</comment>
<dbReference type="PANTHER" id="PTHR48438">
    <property type="entry name" value="ALPHA-(1,3)-FUCOSYLTRANSFERASE C-RELATED"/>
    <property type="match status" value="1"/>
</dbReference>
<evidence type="ECO:0000259" key="13">
    <source>
        <dbReference type="Pfam" id="PF00852"/>
    </source>
</evidence>
<evidence type="ECO:0000256" key="8">
    <source>
        <dbReference type="ARBA" id="ARBA00022989"/>
    </source>
</evidence>